<comment type="caution">
    <text evidence="4">The sequence shown here is derived from an EMBL/GenBank/DDBJ whole genome shotgun (WGS) entry which is preliminary data.</text>
</comment>
<dbReference type="PROSITE" id="PS50102">
    <property type="entry name" value="RRM"/>
    <property type="match status" value="1"/>
</dbReference>
<feature type="compositionally biased region" description="Low complexity" evidence="2">
    <location>
        <begin position="53"/>
        <end position="71"/>
    </location>
</feature>
<dbReference type="EMBL" id="JAKMXF010000004">
    <property type="protein sequence ID" value="KAI6661870.1"/>
    <property type="molecule type" value="Genomic_DNA"/>
</dbReference>
<dbReference type="Pfam" id="PF00076">
    <property type="entry name" value="RRM_1"/>
    <property type="match status" value="1"/>
</dbReference>
<keyword evidence="5" id="KW-1185">Reference proteome</keyword>
<dbReference type="SUPFAM" id="SSF54928">
    <property type="entry name" value="RNA-binding domain, RBD"/>
    <property type="match status" value="1"/>
</dbReference>
<name>A0AAV7KMM1_9METZ</name>
<feature type="domain" description="RRM" evidence="3">
    <location>
        <begin position="143"/>
        <end position="221"/>
    </location>
</feature>
<dbReference type="InterPro" id="IPR050441">
    <property type="entry name" value="RBM"/>
</dbReference>
<dbReference type="InterPro" id="IPR000504">
    <property type="entry name" value="RRM_dom"/>
</dbReference>
<evidence type="ECO:0000256" key="1">
    <source>
        <dbReference type="PROSITE-ProRule" id="PRU00176"/>
    </source>
</evidence>
<feature type="compositionally biased region" description="Basic residues" evidence="2">
    <location>
        <begin position="31"/>
        <end position="42"/>
    </location>
</feature>
<keyword evidence="1" id="KW-0694">RNA-binding</keyword>
<dbReference type="InterPro" id="IPR035979">
    <property type="entry name" value="RBD_domain_sf"/>
</dbReference>
<evidence type="ECO:0000313" key="5">
    <source>
        <dbReference type="Proteomes" id="UP001165289"/>
    </source>
</evidence>
<proteinExistence type="predicted"/>
<accession>A0AAV7KMM1</accession>
<feature type="region of interest" description="Disordered" evidence="2">
    <location>
        <begin position="221"/>
        <end position="293"/>
    </location>
</feature>
<dbReference type="CDD" id="cd12363">
    <property type="entry name" value="RRM_TRA2"/>
    <property type="match status" value="1"/>
</dbReference>
<feature type="compositionally biased region" description="Polar residues" evidence="2">
    <location>
        <begin position="96"/>
        <end position="105"/>
    </location>
</feature>
<protein>
    <submittedName>
        <fullName evidence="4">Transformer-2 protein-like protein alpha-like</fullName>
    </submittedName>
</protein>
<dbReference type="Proteomes" id="UP001165289">
    <property type="component" value="Unassembled WGS sequence"/>
</dbReference>
<reference evidence="4 5" key="1">
    <citation type="journal article" date="2023" name="BMC Biol.">
        <title>The compact genome of the sponge Oopsacas minuta (Hexactinellida) is lacking key metazoan core genes.</title>
        <authorList>
            <person name="Santini S."/>
            <person name="Schenkelaars Q."/>
            <person name="Jourda C."/>
            <person name="Duchesne M."/>
            <person name="Belahbib H."/>
            <person name="Rocher C."/>
            <person name="Selva M."/>
            <person name="Riesgo A."/>
            <person name="Vervoort M."/>
            <person name="Leys S.P."/>
            <person name="Kodjabachian L."/>
            <person name="Le Bivic A."/>
            <person name="Borchiellini C."/>
            <person name="Claverie J.M."/>
            <person name="Renard E."/>
        </authorList>
    </citation>
    <scope>NUCLEOTIDE SEQUENCE [LARGE SCALE GENOMIC DNA]</scope>
    <source>
        <strain evidence="4">SPO-2</strain>
    </source>
</reference>
<evidence type="ECO:0000256" key="2">
    <source>
        <dbReference type="SAM" id="MobiDB-lite"/>
    </source>
</evidence>
<gene>
    <name evidence="4" type="ORF">LOD99_9753</name>
</gene>
<sequence>MDLVIGSDATHDTGHSPLHNILLSKSDKPNIRRHKRSKKEKSRHYYESRSRSRSQTYSPSPYGYSRSYSHSPFDRTPSPERRHHRHRVPAYGRNSGYRSKSNSYTPPRYRPTHYRGGGTGLGNSSPTNRRRFYGDRELPQPSRVLGVFGLNIDTKEKEVKDVFRRFGPMEKVVIVYDHQTGRSRGFAFVYFEDVADAEDAKETMNGFDMQGRKIRVDFSITKRPHTPTPGIYMGKPSSSTKRRSERERERERYTSGYDGYDRESRYPRSRSGFYKSRSRSYSPRYHPHDRGYY</sequence>
<feature type="compositionally biased region" description="Basic and acidic residues" evidence="2">
    <location>
        <begin position="242"/>
        <end position="266"/>
    </location>
</feature>
<dbReference type="PANTHER" id="PTHR48034">
    <property type="entry name" value="TRANSFORMER-2 SEX-DETERMINING PROTEIN-RELATED"/>
    <property type="match status" value="1"/>
</dbReference>
<dbReference type="GO" id="GO:0003723">
    <property type="term" value="F:RNA binding"/>
    <property type="evidence" value="ECO:0007669"/>
    <property type="project" value="UniProtKB-UniRule"/>
</dbReference>
<dbReference type="Gene3D" id="3.30.70.330">
    <property type="match status" value="1"/>
</dbReference>
<organism evidence="4 5">
    <name type="scientific">Oopsacas minuta</name>
    <dbReference type="NCBI Taxonomy" id="111878"/>
    <lineage>
        <taxon>Eukaryota</taxon>
        <taxon>Metazoa</taxon>
        <taxon>Porifera</taxon>
        <taxon>Hexactinellida</taxon>
        <taxon>Hexasterophora</taxon>
        <taxon>Lyssacinosida</taxon>
        <taxon>Leucopsacidae</taxon>
        <taxon>Oopsacas</taxon>
    </lineage>
</organism>
<dbReference type="SMART" id="SM00360">
    <property type="entry name" value="RRM"/>
    <property type="match status" value="1"/>
</dbReference>
<dbReference type="InterPro" id="IPR012677">
    <property type="entry name" value="Nucleotide-bd_a/b_plait_sf"/>
</dbReference>
<evidence type="ECO:0000259" key="3">
    <source>
        <dbReference type="PROSITE" id="PS50102"/>
    </source>
</evidence>
<feature type="region of interest" description="Disordered" evidence="2">
    <location>
        <begin position="1"/>
        <end position="127"/>
    </location>
</feature>
<dbReference type="AlphaFoldDB" id="A0AAV7KMM1"/>
<evidence type="ECO:0000313" key="4">
    <source>
        <dbReference type="EMBL" id="KAI6661870.1"/>
    </source>
</evidence>